<evidence type="ECO:0000259" key="2">
    <source>
        <dbReference type="Pfam" id="PF08751"/>
    </source>
</evidence>
<evidence type="ECO:0000256" key="1">
    <source>
        <dbReference type="SAM" id="MobiDB-lite"/>
    </source>
</evidence>
<evidence type="ECO:0000313" key="4">
    <source>
        <dbReference type="Proteomes" id="UP000076577"/>
    </source>
</evidence>
<dbReference type="EMBL" id="LMCB01000013">
    <property type="protein sequence ID" value="KZL19551.1"/>
    <property type="molecule type" value="Genomic_DNA"/>
</dbReference>
<dbReference type="PATRIC" id="fig|989403.3.peg.1958"/>
<dbReference type="Pfam" id="PF08751">
    <property type="entry name" value="TrwC"/>
    <property type="match status" value="1"/>
</dbReference>
<dbReference type="InterPro" id="IPR014862">
    <property type="entry name" value="TrwC"/>
</dbReference>
<proteinExistence type="predicted"/>
<dbReference type="NCBIfam" id="NF041492">
    <property type="entry name" value="MobF"/>
    <property type="match status" value="1"/>
</dbReference>
<accession>A0A165Z6D4</accession>
<dbReference type="SUPFAM" id="SSF55464">
    <property type="entry name" value="Origin of replication-binding domain, RBD-like"/>
    <property type="match status" value="1"/>
</dbReference>
<comment type="caution">
    <text evidence="3">The sequence shown here is derived from an EMBL/GenBank/DDBJ whole genome shotgun (WGS) entry which is preliminary data.</text>
</comment>
<organism evidence="3 4">
    <name type="scientific">Pseudovibrio axinellae</name>
    <dbReference type="NCBI Taxonomy" id="989403"/>
    <lineage>
        <taxon>Bacteria</taxon>
        <taxon>Pseudomonadati</taxon>
        <taxon>Pseudomonadota</taxon>
        <taxon>Alphaproteobacteria</taxon>
        <taxon>Hyphomicrobiales</taxon>
        <taxon>Stappiaceae</taxon>
        <taxon>Pseudovibrio</taxon>
    </lineage>
</organism>
<dbReference type="RefSeq" id="WP_068005063.1">
    <property type="nucleotide sequence ID" value="NZ_FOFM01000002.1"/>
</dbReference>
<dbReference type="OrthoDB" id="98563at2"/>
<dbReference type="AlphaFoldDB" id="A0A165Z6D4"/>
<evidence type="ECO:0000313" key="3">
    <source>
        <dbReference type="EMBL" id="KZL19551.1"/>
    </source>
</evidence>
<dbReference type="InterPro" id="IPR014059">
    <property type="entry name" value="TraI/TrwC_relax"/>
</dbReference>
<keyword evidence="4" id="KW-1185">Reference proteome</keyword>
<dbReference type="NCBIfam" id="TIGR02686">
    <property type="entry name" value="relax_trwC"/>
    <property type="match status" value="1"/>
</dbReference>
<gene>
    <name evidence="3" type="primary">traI</name>
    <name evidence="3" type="ORF">PsAD2_01829</name>
</gene>
<feature type="region of interest" description="Disordered" evidence="1">
    <location>
        <begin position="356"/>
        <end position="379"/>
    </location>
</feature>
<protein>
    <submittedName>
        <fullName evidence="3">Multifunctional conjugation protein TraI</fullName>
    </submittedName>
</protein>
<feature type="domain" description="TrwC relaxase" evidence="2">
    <location>
        <begin position="13"/>
        <end position="286"/>
    </location>
</feature>
<reference evidence="3 4" key="1">
    <citation type="journal article" date="2016" name="Front. Microbiol.">
        <title>Comparative Genomic Analysis Reveals a Diverse Repertoire of Genes Involved in Prokaryote-Eukaryote Interactions within the Pseudovibrio Genus.</title>
        <authorList>
            <person name="Romano S."/>
            <person name="Fernandez-Guerra A."/>
            <person name="Reen F.J."/>
            <person name="Glockner F.O."/>
            <person name="Crowley S.P."/>
            <person name="O'Sullivan O."/>
            <person name="Cotter P.D."/>
            <person name="Adams C."/>
            <person name="Dobson A.D."/>
            <person name="O'Gara F."/>
        </authorList>
    </citation>
    <scope>NUCLEOTIDE SEQUENCE [LARGE SCALE GENOMIC DNA]</scope>
    <source>
        <strain evidence="3 4">Ad2</strain>
    </source>
</reference>
<name>A0A165Z6D4_9HYPH</name>
<dbReference type="STRING" id="989403.SAMN05421798_102390"/>
<dbReference type="Proteomes" id="UP000076577">
    <property type="component" value="Unassembled WGS sequence"/>
</dbReference>
<sequence>MVATIAARGNAVTAAHYYLHLESEPYYTEGNESSGLWLGKGAEALDLQGSVSKEQFAALLHGLHPQTQERLAVVGGKKRTHTAGHDLVFSAPKSVSVLWALTAGEDRSNILKGHQRAVAKALSCAEENHVICRRGKGGRIKENVAGMVAARFQHFSSRDLDPQLHTHCYIFNVAQRQDTTWGAILSKPLYQVQKQLGAQYRKALAEQLVQLGYEAEVKQETIQISGVSREAELSFSKRRLEILQAARLIQNRTASQMELIALKTRKRKRELPLPTLFQAWQARAKKLEIKVPAPRIRQDQALITEPTSPQRRFDRALKRLNALTAQGATQRPLSSTVKLLRAAMNKLGLVRKHRQQVLSNTPQRPVKVTQDQSITSYNL</sequence>